<comment type="function">
    <text evidence="7 10">Regulates transcriptional attenuation of the pyrimidine nucleotide (pyr) operon by binding in a uridine-dependent manner to specific sites on pyr mRNA. This disrupts an antiterminator hairpin in the RNA and favors formation of a downstream transcription terminator, leading to a reduced expression of downstream genes.</text>
</comment>
<evidence type="ECO:0000256" key="9">
    <source>
        <dbReference type="ARBA" id="ARBA00063792"/>
    </source>
</evidence>
<dbReference type="InterPro" id="IPR000836">
    <property type="entry name" value="PRTase_dom"/>
</dbReference>
<organism evidence="12 13">
    <name type="scientific">Salimicrobium halophilum</name>
    <dbReference type="NCBI Taxonomy" id="86666"/>
    <lineage>
        <taxon>Bacteria</taxon>
        <taxon>Bacillati</taxon>
        <taxon>Bacillota</taxon>
        <taxon>Bacilli</taxon>
        <taxon>Bacillales</taxon>
        <taxon>Bacillaceae</taxon>
        <taxon>Salimicrobium</taxon>
    </lineage>
</organism>
<dbReference type="GO" id="GO:0003723">
    <property type="term" value="F:RNA binding"/>
    <property type="evidence" value="ECO:0007669"/>
    <property type="project" value="UniProtKB-UniRule"/>
</dbReference>
<keyword evidence="13" id="KW-1185">Reference proteome</keyword>
<dbReference type="NCBIfam" id="NF003547">
    <property type="entry name" value="PRK05205.1-3"/>
    <property type="match status" value="1"/>
</dbReference>
<keyword evidence="2 10" id="KW-0806">Transcription termination</keyword>
<comment type="function">
    <text evidence="8 10">Also displays a weak uracil phosphoribosyltransferase activity which is not physiologically significant.</text>
</comment>
<dbReference type="InterPro" id="IPR023050">
    <property type="entry name" value="PyrR"/>
</dbReference>
<dbReference type="AlphaFoldDB" id="A0A1G8QEL3"/>
<evidence type="ECO:0000256" key="2">
    <source>
        <dbReference type="ARBA" id="ARBA00022472"/>
    </source>
</evidence>
<accession>A0A1G8QEL3</accession>
<evidence type="ECO:0000256" key="1">
    <source>
        <dbReference type="ARBA" id="ARBA00005565"/>
    </source>
</evidence>
<reference evidence="13" key="1">
    <citation type="submission" date="2016-10" db="EMBL/GenBank/DDBJ databases">
        <authorList>
            <person name="Varghese N."/>
            <person name="Submissions S."/>
        </authorList>
    </citation>
    <scope>NUCLEOTIDE SEQUENCE [LARGE SCALE GENOMIC DNA]</scope>
    <source>
        <strain evidence="13">DSM 4771</strain>
    </source>
</reference>
<evidence type="ECO:0000256" key="3">
    <source>
        <dbReference type="ARBA" id="ARBA00022676"/>
    </source>
</evidence>
<keyword evidence="3 10" id="KW-0328">Glycosyltransferase</keyword>
<evidence type="ECO:0000256" key="10">
    <source>
        <dbReference type="HAMAP-Rule" id="MF_01219"/>
    </source>
</evidence>
<keyword evidence="5 10" id="KW-0805">Transcription regulation</keyword>
<dbReference type="SUPFAM" id="SSF53271">
    <property type="entry name" value="PRTase-like"/>
    <property type="match status" value="1"/>
</dbReference>
<keyword evidence="4 10" id="KW-0808">Transferase</keyword>
<dbReference type="Pfam" id="PF00156">
    <property type="entry name" value="Pribosyltran"/>
    <property type="match status" value="1"/>
</dbReference>
<evidence type="ECO:0000256" key="4">
    <source>
        <dbReference type="ARBA" id="ARBA00022679"/>
    </source>
</evidence>
<protein>
    <recommendedName>
        <fullName evidence="10">Bifunctional protein PyrR</fullName>
    </recommendedName>
    <domain>
        <recommendedName>
            <fullName evidence="10">Pyrimidine operon regulatory protein</fullName>
        </recommendedName>
    </domain>
    <domain>
        <recommendedName>
            <fullName evidence="10">Uracil phosphoribosyltransferase</fullName>
            <shortName evidence="10">UPRTase</shortName>
            <ecNumber evidence="10">2.4.2.9</ecNumber>
        </recommendedName>
    </domain>
</protein>
<dbReference type="InterPro" id="IPR029057">
    <property type="entry name" value="PRTase-like"/>
</dbReference>
<dbReference type="OrthoDB" id="9802227at2"/>
<dbReference type="PANTHER" id="PTHR11608">
    <property type="entry name" value="BIFUNCTIONAL PROTEIN PYRR"/>
    <property type="match status" value="1"/>
</dbReference>
<dbReference type="PANTHER" id="PTHR11608:SF0">
    <property type="entry name" value="BIFUNCTIONAL PROTEIN PYRR"/>
    <property type="match status" value="1"/>
</dbReference>
<dbReference type="GO" id="GO:0004845">
    <property type="term" value="F:uracil phosphoribosyltransferase activity"/>
    <property type="evidence" value="ECO:0007669"/>
    <property type="project" value="UniProtKB-UniRule"/>
</dbReference>
<evidence type="ECO:0000256" key="5">
    <source>
        <dbReference type="ARBA" id="ARBA00023015"/>
    </source>
</evidence>
<dbReference type="EMBL" id="FNEV01000001">
    <property type="protein sequence ID" value="SDJ03249.1"/>
    <property type="molecule type" value="Genomic_DNA"/>
</dbReference>
<dbReference type="CDD" id="cd06223">
    <property type="entry name" value="PRTases_typeI"/>
    <property type="match status" value="1"/>
</dbReference>
<keyword evidence="10" id="KW-0694">RNA-binding</keyword>
<evidence type="ECO:0000256" key="7">
    <source>
        <dbReference type="ARBA" id="ARBA00053556"/>
    </source>
</evidence>
<dbReference type="Proteomes" id="UP000199225">
    <property type="component" value="Unassembled WGS sequence"/>
</dbReference>
<evidence type="ECO:0000313" key="12">
    <source>
        <dbReference type="EMBL" id="SDJ03249.1"/>
    </source>
</evidence>
<evidence type="ECO:0000256" key="8">
    <source>
        <dbReference type="ARBA" id="ARBA00056018"/>
    </source>
</evidence>
<evidence type="ECO:0000259" key="11">
    <source>
        <dbReference type="Pfam" id="PF00156"/>
    </source>
</evidence>
<proteinExistence type="inferred from homology"/>
<dbReference type="NCBIfam" id="NF003548">
    <property type="entry name" value="PRK05205.1-4"/>
    <property type="match status" value="1"/>
</dbReference>
<dbReference type="FunFam" id="3.40.50.2020:FF:000020">
    <property type="entry name" value="Bifunctional protein PyrR"/>
    <property type="match status" value="1"/>
</dbReference>
<comment type="catalytic activity">
    <reaction evidence="10">
        <text>UMP + diphosphate = 5-phospho-alpha-D-ribose 1-diphosphate + uracil</text>
        <dbReference type="Rhea" id="RHEA:13017"/>
        <dbReference type="ChEBI" id="CHEBI:17568"/>
        <dbReference type="ChEBI" id="CHEBI:33019"/>
        <dbReference type="ChEBI" id="CHEBI:57865"/>
        <dbReference type="ChEBI" id="CHEBI:58017"/>
        <dbReference type="EC" id="2.4.2.9"/>
    </reaction>
</comment>
<name>A0A1G8QEL3_9BACI</name>
<dbReference type="NCBIfam" id="NF003545">
    <property type="entry name" value="PRK05205.1-1"/>
    <property type="match status" value="1"/>
</dbReference>
<dbReference type="NCBIfam" id="NF003549">
    <property type="entry name" value="PRK05205.1-5"/>
    <property type="match status" value="1"/>
</dbReference>
<dbReference type="InterPro" id="IPR050137">
    <property type="entry name" value="PyrR_bifunctional"/>
</dbReference>
<dbReference type="EC" id="2.4.2.9" evidence="10"/>
<dbReference type="HAMAP" id="MF_01219">
    <property type="entry name" value="PyrR"/>
    <property type="match status" value="1"/>
</dbReference>
<feature type="domain" description="Phosphoribosyltransferase" evidence="11">
    <location>
        <begin position="8"/>
        <end position="167"/>
    </location>
</feature>
<comment type="similarity">
    <text evidence="1 10">Belongs to the purine/pyrimidine phosphoribosyltransferase family. PyrR subfamily.</text>
</comment>
<evidence type="ECO:0000313" key="13">
    <source>
        <dbReference type="Proteomes" id="UP000199225"/>
    </source>
</evidence>
<dbReference type="STRING" id="86666.SAMN04490247_0572"/>
<keyword evidence="6 10" id="KW-0804">Transcription</keyword>
<sequence>MNKKATVLDDSAIRRTLTRLSHEIVEKNKGVDDLVIVGVKTRGVPLATRIKDKIADIEGVTLPQGELDITLYRDDLKEVTKDKEPEIKESSLPIDINGKKIILVDDVLYTGRTVRAAMDALVDIGRPSSIQMAVLVDRGHRELPIRADFVGKNIPTSKDEIVTVYLDESDGQEEVVIFEK</sequence>
<gene>
    <name evidence="10" type="primary">pyrR</name>
    <name evidence="12" type="ORF">SAMN04490247_0572</name>
</gene>
<dbReference type="RefSeq" id="WP_093191850.1">
    <property type="nucleotide sequence ID" value="NZ_FNEV01000001.1"/>
</dbReference>
<comment type="subunit">
    <text evidence="9 10">Homodimer and homohexamer; in equilibrium.</text>
</comment>
<dbReference type="GO" id="GO:0006353">
    <property type="term" value="P:DNA-templated transcription termination"/>
    <property type="evidence" value="ECO:0007669"/>
    <property type="project" value="UniProtKB-UniRule"/>
</dbReference>
<dbReference type="Gene3D" id="3.40.50.2020">
    <property type="match status" value="1"/>
</dbReference>
<feature type="short sequence motif" description="PRPP-binding" evidence="10">
    <location>
        <begin position="101"/>
        <end position="113"/>
    </location>
</feature>
<evidence type="ECO:0000256" key="6">
    <source>
        <dbReference type="ARBA" id="ARBA00023163"/>
    </source>
</evidence>